<keyword evidence="3" id="KW-1185">Reference proteome</keyword>
<sequence length="203" mass="21926">MSELLARLGAVGALDYFVGVIKQRDRGLSRGQLLVSLAQAHMLGAGSSPIWIGCAPMRSPRRSRPRRCRRRRRRCGLHAGSPEEALDCACGLYLNDPTARPNPRRTNDEGHWGLPSKIHETRPSAHVEGAACGGSLGPDSVRFEDEEDEAEERRQDRLNVGARSERVGIEPPLFALAVDLGIPGGVAQFVGVGAGFSKAKLGR</sequence>
<reference evidence="2 3" key="1">
    <citation type="submission" date="2018-01" db="EMBL/GenBank/DDBJ databases">
        <title>Draft genome sequence of Salinispora sp. 13K206.</title>
        <authorList>
            <person name="Sahin N."/>
            <person name="Saygin H."/>
            <person name="Ay H."/>
        </authorList>
    </citation>
    <scope>NUCLEOTIDE SEQUENCE [LARGE SCALE GENOMIC DNA]</scope>
    <source>
        <strain evidence="2 3">13K206</strain>
    </source>
</reference>
<evidence type="ECO:0000256" key="1">
    <source>
        <dbReference type="SAM" id="MobiDB-lite"/>
    </source>
</evidence>
<evidence type="ECO:0000313" key="3">
    <source>
        <dbReference type="Proteomes" id="UP000248749"/>
    </source>
</evidence>
<organism evidence="2 3">
    <name type="scientific">Micromonospora deserti</name>
    <dbReference type="NCBI Taxonomy" id="2070366"/>
    <lineage>
        <taxon>Bacteria</taxon>
        <taxon>Bacillati</taxon>
        <taxon>Actinomycetota</taxon>
        <taxon>Actinomycetes</taxon>
        <taxon>Micromonosporales</taxon>
        <taxon>Micromonosporaceae</taxon>
        <taxon>Micromonospora</taxon>
    </lineage>
</organism>
<accession>A0A2W2BVF5</accession>
<gene>
    <name evidence="2" type="ORF">C1I99_23665</name>
</gene>
<feature type="region of interest" description="Disordered" evidence="1">
    <location>
        <begin position="126"/>
        <end position="158"/>
    </location>
</feature>
<dbReference type="AlphaFoldDB" id="A0A2W2BVF5"/>
<protein>
    <submittedName>
        <fullName evidence="2">Uncharacterized protein</fullName>
    </submittedName>
</protein>
<comment type="caution">
    <text evidence="2">The sequence shown here is derived from an EMBL/GenBank/DDBJ whole genome shotgun (WGS) entry which is preliminary data.</text>
</comment>
<proteinExistence type="predicted"/>
<evidence type="ECO:0000313" key="2">
    <source>
        <dbReference type="EMBL" id="PZF91255.1"/>
    </source>
</evidence>
<name>A0A2W2BVF5_9ACTN</name>
<dbReference type="EMBL" id="POUB01000211">
    <property type="protein sequence ID" value="PZF91255.1"/>
    <property type="molecule type" value="Genomic_DNA"/>
</dbReference>
<dbReference type="Proteomes" id="UP000248749">
    <property type="component" value="Unassembled WGS sequence"/>
</dbReference>